<feature type="compositionally biased region" description="Basic and acidic residues" evidence="1">
    <location>
        <begin position="60"/>
        <end position="72"/>
    </location>
</feature>
<feature type="transmembrane region" description="Helical" evidence="2">
    <location>
        <begin position="271"/>
        <end position="295"/>
    </location>
</feature>
<keyword evidence="2" id="KW-0812">Transmembrane</keyword>
<keyword evidence="2" id="KW-1133">Transmembrane helix</keyword>
<accession>A0A9P9WEW1</accession>
<feature type="transmembrane region" description="Helical" evidence="2">
    <location>
        <begin position="203"/>
        <end position="225"/>
    </location>
</feature>
<dbReference type="AlphaFoldDB" id="A0A9P9WEW1"/>
<feature type="transmembrane region" description="Helical" evidence="2">
    <location>
        <begin position="135"/>
        <end position="153"/>
    </location>
</feature>
<organism evidence="3 4">
    <name type="scientific">Neoarthrinium moseri</name>
    <dbReference type="NCBI Taxonomy" id="1658444"/>
    <lineage>
        <taxon>Eukaryota</taxon>
        <taxon>Fungi</taxon>
        <taxon>Dikarya</taxon>
        <taxon>Ascomycota</taxon>
        <taxon>Pezizomycotina</taxon>
        <taxon>Sordariomycetes</taxon>
        <taxon>Xylariomycetidae</taxon>
        <taxon>Amphisphaeriales</taxon>
        <taxon>Apiosporaceae</taxon>
        <taxon>Neoarthrinium</taxon>
    </lineage>
</organism>
<reference evidence="3" key="1">
    <citation type="submission" date="2021-03" db="EMBL/GenBank/DDBJ databases">
        <title>Revisited historic fungal species revealed as producer of novel bioactive compounds through whole genome sequencing and comparative genomics.</title>
        <authorList>
            <person name="Vignolle G.A."/>
            <person name="Hochenegger N."/>
            <person name="Mach R.L."/>
            <person name="Mach-Aigner A.R."/>
            <person name="Javad Rahimi M."/>
            <person name="Salim K.A."/>
            <person name="Chan C.M."/>
            <person name="Lim L.B.L."/>
            <person name="Cai F."/>
            <person name="Druzhinina I.S."/>
            <person name="U'Ren J.M."/>
            <person name="Derntl C."/>
        </authorList>
    </citation>
    <scope>NUCLEOTIDE SEQUENCE</scope>
    <source>
        <strain evidence="3">TUCIM 5799</strain>
    </source>
</reference>
<sequence>MNAASTYRTSIILSASQTDSEGQQKRRRTFVAVDWNRYKAECESLRSPNATPQSTLPDELPPKPEFDVDPRRSWKQTGARSSKLSLCDANSIIALLFFVGSLFFVANGFFTLLPLTNPELTFRGEAELAAPITNLLGALFFTSGSLLSLPTIWNTPSSQTGTKDTQALDKLSRPVLITDISWRWLPTRGDLKSVMAETPFQSAIAQMFGVIVLFPSVVTGFPGVLNTNDLSGFSFGVFGPLFLGGSLFFVSSVIMLVYTQERWYLPAFLSIVWQASLLNALGSLGFALAGAFLLLGNITTGTLMSFAGSWAFLCASLLQGLDLIVIHEVS</sequence>
<evidence type="ECO:0000256" key="1">
    <source>
        <dbReference type="SAM" id="MobiDB-lite"/>
    </source>
</evidence>
<evidence type="ECO:0000313" key="3">
    <source>
        <dbReference type="EMBL" id="KAI1860149.1"/>
    </source>
</evidence>
<feature type="transmembrane region" description="Helical" evidence="2">
    <location>
        <begin position="237"/>
        <end position="259"/>
    </location>
</feature>
<feature type="transmembrane region" description="Helical" evidence="2">
    <location>
        <begin position="307"/>
        <end position="326"/>
    </location>
</feature>
<protein>
    <submittedName>
        <fullName evidence="3">Uncharacterized protein</fullName>
    </submittedName>
</protein>
<name>A0A9P9WEW1_9PEZI</name>
<feature type="compositionally biased region" description="Polar residues" evidence="1">
    <location>
        <begin position="46"/>
        <end position="56"/>
    </location>
</feature>
<evidence type="ECO:0000256" key="2">
    <source>
        <dbReference type="SAM" id="Phobius"/>
    </source>
</evidence>
<dbReference type="EMBL" id="JAFIMR010000032">
    <property type="protein sequence ID" value="KAI1860149.1"/>
    <property type="molecule type" value="Genomic_DNA"/>
</dbReference>
<feature type="region of interest" description="Disordered" evidence="1">
    <location>
        <begin position="44"/>
        <end position="73"/>
    </location>
</feature>
<gene>
    <name evidence="3" type="ORF">JX265_010073</name>
</gene>
<evidence type="ECO:0000313" key="4">
    <source>
        <dbReference type="Proteomes" id="UP000829685"/>
    </source>
</evidence>
<comment type="caution">
    <text evidence="3">The sequence shown here is derived from an EMBL/GenBank/DDBJ whole genome shotgun (WGS) entry which is preliminary data.</text>
</comment>
<keyword evidence="2" id="KW-0472">Membrane</keyword>
<proteinExistence type="predicted"/>
<feature type="transmembrane region" description="Helical" evidence="2">
    <location>
        <begin position="92"/>
        <end position="115"/>
    </location>
</feature>
<keyword evidence="4" id="KW-1185">Reference proteome</keyword>
<dbReference type="Proteomes" id="UP000829685">
    <property type="component" value="Unassembled WGS sequence"/>
</dbReference>